<keyword evidence="1" id="KW-1133">Transmembrane helix</keyword>
<feature type="transmembrane region" description="Helical" evidence="1">
    <location>
        <begin position="49"/>
        <end position="71"/>
    </location>
</feature>
<reference evidence="3" key="1">
    <citation type="submission" date="2013-10" db="EMBL/GenBank/DDBJ databases">
        <title>Genome sequencing of Onchocerca volvulus.</title>
        <authorList>
            <person name="Cotton J."/>
            <person name="Tsai J."/>
            <person name="Stanley E."/>
            <person name="Tracey A."/>
            <person name="Holroyd N."/>
            <person name="Lustigman S."/>
            <person name="Berriman M."/>
        </authorList>
    </citation>
    <scope>NUCLEOTIDE SEQUENCE</scope>
</reference>
<evidence type="ECO:0000256" key="1">
    <source>
        <dbReference type="SAM" id="Phobius"/>
    </source>
</evidence>
<sequence length="87" mass="10451">MYFMAITKTQWIVIVIMVLKIVRIYYKIATGVNASQDSYQIMITIWHKIQTIFLGFSWSLFSFLSFCFFFYQFLSRNVCLSYASYTY</sequence>
<protein>
    <submittedName>
        <fullName evidence="2">Uncharacterized protein</fullName>
    </submittedName>
</protein>
<evidence type="ECO:0000313" key="3">
    <source>
        <dbReference type="Proteomes" id="UP000024404"/>
    </source>
</evidence>
<reference evidence="2" key="2">
    <citation type="submission" date="2022-06" db="UniProtKB">
        <authorList>
            <consortium name="EnsemblMetazoa"/>
        </authorList>
    </citation>
    <scope>IDENTIFICATION</scope>
</reference>
<dbReference type="AlphaFoldDB" id="A0A8R1XYB8"/>
<evidence type="ECO:0000313" key="2">
    <source>
        <dbReference type="EnsemblMetazoa" id="OVOC6278.1"/>
    </source>
</evidence>
<dbReference type="EnsemblMetazoa" id="OVOC6278.1">
    <property type="protein sequence ID" value="OVOC6278.1"/>
    <property type="gene ID" value="WBGene00243087"/>
</dbReference>
<keyword evidence="1" id="KW-0472">Membrane</keyword>
<dbReference type="EMBL" id="CMVM020000170">
    <property type="status" value="NOT_ANNOTATED_CDS"/>
    <property type="molecule type" value="Genomic_DNA"/>
</dbReference>
<keyword evidence="1" id="KW-0812">Transmembrane</keyword>
<proteinExistence type="predicted"/>
<organism evidence="2 3">
    <name type="scientific">Onchocerca volvulus</name>
    <dbReference type="NCBI Taxonomy" id="6282"/>
    <lineage>
        <taxon>Eukaryota</taxon>
        <taxon>Metazoa</taxon>
        <taxon>Ecdysozoa</taxon>
        <taxon>Nematoda</taxon>
        <taxon>Chromadorea</taxon>
        <taxon>Rhabditida</taxon>
        <taxon>Spirurina</taxon>
        <taxon>Spiruromorpha</taxon>
        <taxon>Filarioidea</taxon>
        <taxon>Onchocercidae</taxon>
        <taxon>Onchocerca</taxon>
    </lineage>
</organism>
<name>A0A8R1XYB8_ONCVO</name>
<dbReference type="Proteomes" id="UP000024404">
    <property type="component" value="Unassembled WGS sequence"/>
</dbReference>
<feature type="transmembrane region" description="Helical" evidence="1">
    <location>
        <begin position="12"/>
        <end position="29"/>
    </location>
</feature>
<accession>A0A8R1XYB8</accession>
<keyword evidence="3" id="KW-1185">Reference proteome</keyword>